<evidence type="ECO:0000313" key="2">
    <source>
        <dbReference type="EMBL" id="CAB4222062.1"/>
    </source>
</evidence>
<reference evidence="1" key="1">
    <citation type="submission" date="2020-04" db="EMBL/GenBank/DDBJ databases">
        <authorList>
            <person name="Chiriac C."/>
            <person name="Salcher M."/>
            <person name="Ghai R."/>
            <person name="Kavagutti S V."/>
        </authorList>
    </citation>
    <scope>NUCLEOTIDE SEQUENCE</scope>
</reference>
<dbReference type="EMBL" id="LR796799">
    <property type="protein sequence ID" value="CAB4167218.1"/>
    <property type="molecule type" value="Genomic_DNA"/>
</dbReference>
<sequence>MAFNLDNYVDVPTRLAEAFKRWPDLRIQETDNQVITMPDGSTFIRCTVTVWRDNADALPVIASAAEPYPGNTPYTKRSEYMVGMTSALGRALGYMGCGVNKAIASRNEVEARLDNHDATITPMRTPQAGSSHASSKQLYMIKALAKGRDLDDLATLEAIQLLLKADDVILETLTMAQASKVIEAWKA</sequence>
<evidence type="ECO:0000313" key="1">
    <source>
        <dbReference type="EMBL" id="CAB4167218.1"/>
    </source>
</evidence>
<accession>A0A6J5PDD0</accession>
<gene>
    <name evidence="2" type="ORF">UFOVP1653_13</name>
    <name evidence="1" type="ORF">UFOVP866_13</name>
</gene>
<dbReference type="EMBL" id="LR797509">
    <property type="protein sequence ID" value="CAB4222062.1"/>
    <property type="molecule type" value="Genomic_DNA"/>
</dbReference>
<proteinExistence type="predicted"/>
<protein>
    <submittedName>
        <fullName evidence="1">Uncharacterized protein</fullName>
    </submittedName>
</protein>
<name>A0A6J5PDD0_9CAUD</name>
<organism evidence="1">
    <name type="scientific">uncultured Caudovirales phage</name>
    <dbReference type="NCBI Taxonomy" id="2100421"/>
    <lineage>
        <taxon>Viruses</taxon>
        <taxon>Duplodnaviria</taxon>
        <taxon>Heunggongvirae</taxon>
        <taxon>Uroviricota</taxon>
        <taxon>Caudoviricetes</taxon>
        <taxon>Peduoviridae</taxon>
        <taxon>Maltschvirus</taxon>
        <taxon>Maltschvirus maltsch</taxon>
    </lineage>
</organism>